<dbReference type="Pfam" id="PF02127">
    <property type="entry name" value="Peptidase_M18"/>
    <property type="match status" value="1"/>
</dbReference>
<evidence type="ECO:0000256" key="8">
    <source>
        <dbReference type="ARBA" id="ARBA00023049"/>
    </source>
</evidence>
<sequence length="451" mass="48118">MTEAELCAAQELIEFIEACPSAFHTAATACARLEAAGFTRLREGDAWGVAPGGRYFVERNGSSVIAFAVGARAAEPDRFHFQITAAHGDSPTFKLKAAPELGGEAGYRRLSVEAYGGMLDYTWFDRPLSIAGRVLVRTGADQDADAPAGVESRLIAPERDLALIPSLAIHLDHSQNKAFSPNRARDLFPLISAGELDEGAFVELIAHEAGVAATDVLGFDLFLVNRVPGRVWGAADEFVSAPRIDDLMCAFTSLRAFLAARNDAAVRVWCCFDNEEVGSNTKQGAMSTFLPDTLARLAAALGRTPEEYRRALSKSMLVSCDNAHAVHPNRPDACDPSNRCRMNGGIVVKEAANQHYCTDAFSRAVFTAICERAGVSVQAYANRSDMAGGSTLGNLSNIQASMHGVDVGCAQLAMHSAYETAGARDVLLAERALQAFFEADLCIDGAHAAAL</sequence>
<evidence type="ECO:0000256" key="1">
    <source>
        <dbReference type="ARBA" id="ARBA00001947"/>
    </source>
</evidence>
<keyword evidence="4 9" id="KW-0645">Protease</keyword>
<evidence type="ECO:0000256" key="4">
    <source>
        <dbReference type="ARBA" id="ARBA00022670"/>
    </source>
</evidence>
<keyword evidence="7 9" id="KW-0862">Zinc</keyword>
<dbReference type="SUPFAM" id="SSF101821">
    <property type="entry name" value="Aminopeptidase/glucanase lid domain"/>
    <property type="match status" value="1"/>
</dbReference>
<comment type="similarity">
    <text evidence="2 9">Belongs to the peptidase M18 family.</text>
</comment>
<evidence type="ECO:0000313" key="11">
    <source>
        <dbReference type="EMBL" id="OUN89475.1"/>
    </source>
</evidence>
<evidence type="ECO:0000256" key="10">
    <source>
        <dbReference type="RuleBase" id="RU004387"/>
    </source>
</evidence>
<dbReference type="Gene3D" id="3.40.630.10">
    <property type="entry name" value="Zn peptidases"/>
    <property type="match status" value="1"/>
</dbReference>
<dbReference type="GO" id="GO:0004177">
    <property type="term" value="F:aminopeptidase activity"/>
    <property type="evidence" value="ECO:0007669"/>
    <property type="project" value="UniProtKB-KW"/>
</dbReference>
<dbReference type="Gene3D" id="2.30.250.10">
    <property type="entry name" value="Aminopeptidase i, Domain 2"/>
    <property type="match status" value="1"/>
</dbReference>
<dbReference type="EMBL" id="NFIE01000003">
    <property type="protein sequence ID" value="OUN89475.1"/>
    <property type="molecule type" value="Genomic_DNA"/>
</dbReference>
<name>A0A1Y3XVD3_9ACTN</name>
<accession>A0A1Y3XVD3</accession>
<evidence type="ECO:0000256" key="2">
    <source>
        <dbReference type="ARBA" id="ARBA00008290"/>
    </source>
</evidence>
<keyword evidence="6 9" id="KW-0378">Hydrolase</keyword>
<dbReference type="EC" id="3.4.11.-" evidence="10"/>
<dbReference type="GO" id="GO:0005737">
    <property type="term" value="C:cytoplasm"/>
    <property type="evidence" value="ECO:0007669"/>
    <property type="project" value="UniProtKB-ARBA"/>
</dbReference>
<evidence type="ECO:0000256" key="9">
    <source>
        <dbReference type="RuleBase" id="RU004386"/>
    </source>
</evidence>
<evidence type="ECO:0000256" key="6">
    <source>
        <dbReference type="ARBA" id="ARBA00022801"/>
    </source>
</evidence>
<reference evidence="12" key="1">
    <citation type="submission" date="2017-04" db="EMBL/GenBank/DDBJ databases">
        <title>Function of individual gut microbiota members based on whole genome sequencing of pure cultures obtained from chicken caecum.</title>
        <authorList>
            <person name="Medvecky M."/>
            <person name="Cejkova D."/>
            <person name="Polansky O."/>
            <person name="Karasova D."/>
            <person name="Kubasova T."/>
            <person name="Cizek A."/>
            <person name="Rychlik I."/>
        </authorList>
    </citation>
    <scope>NUCLEOTIDE SEQUENCE [LARGE SCALE GENOMIC DNA]</scope>
    <source>
        <strain evidence="12">An5</strain>
    </source>
</reference>
<dbReference type="PANTHER" id="PTHR28570">
    <property type="entry name" value="ASPARTYL AMINOPEPTIDASE"/>
    <property type="match status" value="1"/>
</dbReference>
<dbReference type="GO" id="GO:0008237">
    <property type="term" value="F:metallopeptidase activity"/>
    <property type="evidence" value="ECO:0007669"/>
    <property type="project" value="UniProtKB-KW"/>
</dbReference>
<gene>
    <name evidence="11" type="ORF">B5G02_01595</name>
</gene>
<evidence type="ECO:0000256" key="5">
    <source>
        <dbReference type="ARBA" id="ARBA00022723"/>
    </source>
</evidence>
<dbReference type="InterPro" id="IPR023358">
    <property type="entry name" value="Peptidase_M18_dom2"/>
</dbReference>
<evidence type="ECO:0000256" key="3">
    <source>
        <dbReference type="ARBA" id="ARBA00022438"/>
    </source>
</evidence>
<dbReference type="GO" id="GO:0006508">
    <property type="term" value="P:proteolysis"/>
    <property type="evidence" value="ECO:0007669"/>
    <property type="project" value="UniProtKB-KW"/>
</dbReference>
<dbReference type="GO" id="GO:0008270">
    <property type="term" value="F:zinc ion binding"/>
    <property type="evidence" value="ECO:0007669"/>
    <property type="project" value="InterPro"/>
</dbReference>
<dbReference type="AlphaFoldDB" id="A0A1Y3XVD3"/>
<keyword evidence="8 9" id="KW-0482">Metalloprotease</keyword>
<organism evidence="11 12">
    <name type="scientific">[Collinsella] massiliensis</name>
    <dbReference type="NCBI Taxonomy" id="1232426"/>
    <lineage>
        <taxon>Bacteria</taxon>
        <taxon>Bacillati</taxon>
        <taxon>Actinomycetota</taxon>
        <taxon>Coriobacteriia</taxon>
        <taxon>Coriobacteriales</taxon>
        <taxon>Coriobacteriaceae</taxon>
        <taxon>Enorma</taxon>
    </lineage>
</organism>
<comment type="cofactor">
    <cofactor evidence="1 10">
        <name>Zn(2+)</name>
        <dbReference type="ChEBI" id="CHEBI:29105"/>
    </cofactor>
</comment>
<evidence type="ECO:0000313" key="12">
    <source>
        <dbReference type="Proteomes" id="UP000195781"/>
    </source>
</evidence>
<protein>
    <recommendedName>
        <fullName evidence="10">M18 family aminopeptidase</fullName>
        <ecNumber evidence="10">3.4.11.-</ecNumber>
    </recommendedName>
</protein>
<dbReference type="NCBIfam" id="NF002759">
    <property type="entry name" value="PRK02813.1"/>
    <property type="match status" value="1"/>
</dbReference>
<keyword evidence="12" id="KW-1185">Reference proteome</keyword>
<keyword evidence="3 9" id="KW-0031">Aminopeptidase</keyword>
<dbReference type="OrthoDB" id="5288740at2"/>
<comment type="caution">
    <text evidence="11">The sequence shown here is derived from an EMBL/GenBank/DDBJ whole genome shotgun (WGS) entry which is preliminary data.</text>
</comment>
<proteinExistence type="inferred from homology"/>
<dbReference type="RefSeq" id="WP_094334921.1">
    <property type="nucleotide sequence ID" value="NZ_NFIE01000003.1"/>
</dbReference>
<dbReference type="Proteomes" id="UP000195781">
    <property type="component" value="Unassembled WGS sequence"/>
</dbReference>
<dbReference type="SUPFAM" id="SSF53187">
    <property type="entry name" value="Zn-dependent exopeptidases"/>
    <property type="match status" value="1"/>
</dbReference>
<evidence type="ECO:0000256" key="7">
    <source>
        <dbReference type="ARBA" id="ARBA00022833"/>
    </source>
</evidence>
<dbReference type="PANTHER" id="PTHR28570:SF3">
    <property type="entry name" value="ASPARTYL AMINOPEPTIDASE"/>
    <property type="match status" value="1"/>
</dbReference>
<keyword evidence="5 9" id="KW-0479">Metal-binding</keyword>
<dbReference type="InterPro" id="IPR001948">
    <property type="entry name" value="Peptidase_M18"/>
</dbReference>
<dbReference type="PRINTS" id="PR00932">
    <property type="entry name" value="AMINO1PTASE"/>
</dbReference>
<dbReference type="CDD" id="cd05658">
    <property type="entry name" value="M18_DAP"/>
    <property type="match status" value="1"/>
</dbReference>